<evidence type="ECO:0000313" key="2">
    <source>
        <dbReference type="EnsemblFungi" id="CEF79632"/>
    </source>
</evidence>
<accession>A0A098DMF4</accession>
<reference evidence="1 3" key="3">
    <citation type="journal article" date="2015" name="BMC Genomics">
        <title>The completed genome sequence of the pathogenic ascomycete fungus Fusarium graminearum.</title>
        <authorList>
            <person name="King R."/>
            <person name="Urban M."/>
            <person name="Hammond-Kosack M.C."/>
            <person name="Hassani-Pak K."/>
            <person name="Hammond-Kosack K.E."/>
        </authorList>
    </citation>
    <scope>NUCLEOTIDE SEQUENCE [LARGE SCALE GENOMIC DNA]</scope>
    <source>
        <strain evidence="3">ATCC MYA-4620 / CBS 123657 / FGSC 9075 / NRRL 31084 / PH-1</strain>
        <strain evidence="1">PH-1</strain>
    </source>
</reference>
<evidence type="ECO:0000313" key="3">
    <source>
        <dbReference type="Proteomes" id="UP000070720"/>
    </source>
</evidence>
<dbReference type="Proteomes" id="UP000070720">
    <property type="component" value="Chromosome 2"/>
</dbReference>
<dbReference type="SUPFAM" id="SSF49785">
    <property type="entry name" value="Galactose-binding domain-like"/>
    <property type="match status" value="1"/>
</dbReference>
<dbReference type="STRING" id="229533.A0A098DMF4"/>
<dbReference type="eggNOG" id="ENOG502RAME">
    <property type="taxonomic scope" value="Eukaryota"/>
</dbReference>
<proteinExistence type="predicted"/>
<reference evidence="2 3" key="1">
    <citation type="journal article" date="2007" name="Science">
        <title>The Fusarium graminearum genome reveals a link between localized polymorphism and pathogen specialization.</title>
        <authorList>
            <person name="Cuomo C.A."/>
            <person name="Gueldener U."/>
            <person name="Xu J.-R."/>
            <person name="Trail F."/>
            <person name="Turgeon B.G."/>
            <person name="Di Pietro A."/>
            <person name="Walton J.D."/>
            <person name="Ma L.-J."/>
            <person name="Baker S.E."/>
            <person name="Rep M."/>
            <person name="Adam G."/>
            <person name="Antoniw J."/>
            <person name="Baldwin T."/>
            <person name="Calvo S.E."/>
            <person name="Chang Y.-L."/>
            <person name="DeCaprio D."/>
            <person name="Gale L.R."/>
            <person name="Gnerre S."/>
            <person name="Goswami R.S."/>
            <person name="Hammond-Kosack K."/>
            <person name="Harris L.J."/>
            <person name="Hilburn K."/>
            <person name="Kennell J.C."/>
            <person name="Kroken S."/>
            <person name="Magnuson J.K."/>
            <person name="Mannhaupt G."/>
            <person name="Mauceli E.W."/>
            <person name="Mewes H.-W."/>
            <person name="Mitterbauer R."/>
            <person name="Muehlbauer G."/>
            <person name="Muensterkoetter M."/>
            <person name="Nelson D."/>
            <person name="O'Donnell K."/>
            <person name="Ouellet T."/>
            <person name="Qi W."/>
            <person name="Quesneville H."/>
            <person name="Roncero M.I.G."/>
            <person name="Seong K.-Y."/>
            <person name="Tetko I.V."/>
            <person name="Urban M."/>
            <person name="Waalwijk C."/>
            <person name="Ward T.J."/>
            <person name="Yao J."/>
            <person name="Birren B.W."/>
            <person name="Kistler H.C."/>
        </authorList>
    </citation>
    <scope>NUCLEOTIDE SEQUENCE [LARGE SCALE GENOMIC DNA]</scope>
    <source>
        <strain evidence="3">ATCC MYA-4620 / CBS 123657 / FGSC 9075 / NRRL 31084 / PH-1</strain>
        <strain evidence="2">PH-1 / ATCC MYA-4620 / FGSC 9075 / NRRL 31084</strain>
    </source>
</reference>
<sequence length="267" mass="28457">MGVKSHYNKIKRNAICASLTLRSILFRRSVPPAFGALQLAAGSPCKPSSSGSSIVPTTTIEVLTSTTDPTTTLEATTTALSEVLTTSFASTTVEPTTTAAEASTTTTSISQAPINLIINGGFEDVADRSSWKKVTPDGDLLAVNNLVHSGNKAGYFNGEAPSSVEASMGIKQDISASTLEAGKLYKLSAWYMLPQSGCFGLFLACGYGESTFALKTELTPYTMTYSQAERTCSWTQDELNRGPNVQVVGDCFRVQFFLDDVVLEEVV</sequence>
<keyword evidence="3" id="KW-1185">Reference proteome</keyword>
<organism evidence="1 3">
    <name type="scientific">Gibberella zeae (strain ATCC MYA-4620 / CBS 123657 / FGSC 9075 / NRRL 31084 / PH-1)</name>
    <name type="common">Wheat head blight fungus</name>
    <name type="synonym">Fusarium graminearum</name>
    <dbReference type="NCBI Taxonomy" id="229533"/>
    <lineage>
        <taxon>Eukaryota</taxon>
        <taxon>Fungi</taxon>
        <taxon>Dikarya</taxon>
        <taxon>Ascomycota</taxon>
        <taxon>Pezizomycotina</taxon>
        <taxon>Sordariomycetes</taxon>
        <taxon>Hypocreomycetidae</taxon>
        <taxon>Hypocreales</taxon>
        <taxon>Nectriaceae</taxon>
        <taxon>Fusarium</taxon>
    </lineage>
</organism>
<dbReference type="Gene3D" id="2.60.120.260">
    <property type="entry name" value="Galactose-binding domain-like"/>
    <property type="match status" value="1"/>
</dbReference>
<evidence type="ECO:0000313" key="1">
    <source>
        <dbReference type="EMBL" id="CEF79632.1"/>
    </source>
</evidence>
<dbReference type="InterPro" id="IPR008979">
    <property type="entry name" value="Galactose-bd-like_sf"/>
</dbReference>
<gene>
    <name evidence="2" type="primary">FG04597.1</name>
    <name evidence="1" type="ORF">FGRAMPH1_01T15665</name>
</gene>
<reference evidence="2 3" key="2">
    <citation type="journal article" date="2010" name="Nature">
        <title>Comparative genomics reveals mobile pathogenicity chromosomes in Fusarium.</title>
        <authorList>
            <person name="Ma L.J."/>
            <person name="van der Does H.C."/>
            <person name="Borkovich K.A."/>
            <person name="Coleman J.J."/>
            <person name="Daboussi M.J."/>
            <person name="Di Pietro A."/>
            <person name="Dufresne M."/>
            <person name="Freitag M."/>
            <person name="Grabherr M."/>
            <person name="Henrissat B."/>
            <person name="Houterman P.M."/>
            <person name="Kang S."/>
            <person name="Shim W.B."/>
            <person name="Woloshuk C."/>
            <person name="Xie X."/>
            <person name="Xu J.R."/>
            <person name="Antoniw J."/>
            <person name="Baker S.E."/>
            <person name="Bluhm B.H."/>
            <person name="Breakspear A."/>
            <person name="Brown D.W."/>
            <person name="Butchko R.A."/>
            <person name="Chapman S."/>
            <person name="Coulson R."/>
            <person name="Coutinho P.M."/>
            <person name="Danchin E.G."/>
            <person name="Diener A."/>
            <person name="Gale L.R."/>
            <person name="Gardiner D.M."/>
            <person name="Goff S."/>
            <person name="Hammond-Kosack K.E."/>
            <person name="Hilburn K."/>
            <person name="Hua-Van A."/>
            <person name="Jonkers W."/>
            <person name="Kazan K."/>
            <person name="Kodira C.D."/>
            <person name="Koehrsen M."/>
            <person name="Kumar L."/>
            <person name="Lee Y.H."/>
            <person name="Li L."/>
            <person name="Manners J.M."/>
            <person name="Miranda-Saavedra D."/>
            <person name="Mukherjee M."/>
            <person name="Park G."/>
            <person name="Park J."/>
            <person name="Park S.Y."/>
            <person name="Proctor R.H."/>
            <person name="Regev A."/>
            <person name="Ruiz-Roldan M.C."/>
            <person name="Sain D."/>
            <person name="Sakthikumar S."/>
            <person name="Sykes S."/>
            <person name="Schwartz D.C."/>
            <person name="Turgeon B.G."/>
            <person name="Wapinski I."/>
            <person name="Yoder O."/>
            <person name="Young S."/>
            <person name="Zeng Q."/>
            <person name="Zhou S."/>
            <person name="Galagan J."/>
            <person name="Cuomo C.A."/>
            <person name="Kistler H.C."/>
            <person name="Rep M."/>
        </authorList>
    </citation>
    <scope>GENOME REANNOTATION</scope>
    <source>
        <strain evidence="3">ATCC MYA-4620 / CBS 123657 / FGSC 9075 / NRRL 31084 / PH-1</strain>
        <strain evidence="2">PH-1 / ATCC MYA-4620 / FGSC 9075 / NRRL 31084</strain>
    </source>
</reference>
<dbReference type="VEuPathDB" id="FungiDB:FGRAMPH1_01G15665"/>
<dbReference type="EMBL" id="HG970333">
    <property type="protein sequence ID" value="CEF79632.1"/>
    <property type="molecule type" value="Genomic_DNA"/>
</dbReference>
<reference evidence="2" key="4">
    <citation type="submission" date="2017-01" db="UniProtKB">
        <authorList>
            <consortium name="EnsemblFungi"/>
        </authorList>
    </citation>
    <scope>IDENTIFICATION</scope>
    <source>
        <strain evidence="2">PH-1 / ATCC MYA-4620 / FGSC 9075 / NRRL 31084</strain>
    </source>
</reference>
<accession>A0A0E0S807</accession>
<dbReference type="EnsemblFungi" id="CEF79632">
    <property type="protein sequence ID" value="CEF79632"/>
    <property type="gene ID" value="FGRRES_04597_M"/>
</dbReference>
<dbReference type="InParanoid" id="A0A098DMF4"/>
<dbReference type="AlphaFoldDB" id="A0A098DMF4"/>
<name>A0A098DMF4_GIBZE</name>
<protein>
    <submittedName>
        <fullName evidence="1">Chromosome 2, complete genome</fullName>
    </submittedName>
</protein>